<dbReference type="SUPFAM" id="SSF52172">
    <property type="entry name" value="CheY-like"/>
    <property type="match status" value="1"/>
</dbReference>
<feature type="domain" description="Response regulatory" evidence="5">
    <location>
        <begin position="25"/>
        <end position="143"/>
    </location>
</feature>
<accession>A0A4V2V2Q3</accession>
<dbReference type="InterPro" id="IPR039420">
    <property type="entry name" value="WalR-like"/>
</dbReference>
<dbReference type="CDD" id="cd06170">
    <property type="entry name" value="LuxR_C_like"/>
    <property type="match status" value="1"/>
</dbReference>
<dbReference type="GO" id="GO:0000160">
    <property type="term" value="P:phosphorelay signal transduction system"/>
    <property type="evidence" value="ECO:0007669"/>
    <property type="project" value="InterPro"/>
</dbReference>
<protein>
    <submittedName>
        <fullName evidence="6">LuxR family two component transcriptional regulator</fullName>
    </submittedName>
</protein>
<dbReference type="Pfam" id="PF00196">
    <property type="entry name" value="GerE"/>
    <property type="match status" value="1"/>
</dbReference>
<keyword evidence="2" id="KW-0238">DNA-binding</keyword>
<dbReference type="InterPro" id="IPR011006">
    <property type="entry name" value="CheY-like_superfamily"/>
</dbReference>
<dbReference type="SUPFAM" id="SSF46894">
    <property type="entry name" value="C-terminal effector domain of the bipartite response regulators"/>
    <property type="match status" value="1"/>
</dbReference>
<dbReference type="InterPro" id="IPR016032">
    <property type="entry name" value="Sig_transdc_resp-reg_C-effctor"/>
</dbReference>
<organism evidence="6 7">
    <name type="scientific">Thermomonas haemolytica</name>
    <dbReference type="NCBI Taxonomy" id="141949"/>
    <lineage>
        <taxon>Bacteria</taxon>
        <taxon>Pseudomonadati</taxon>
        <taxon>Pseudomonadota</taxon>
        <taxon>Gammaproteobacteria</taxon>
        <taxon>Lysobacterales</taxon>
        <taxon>Lysobacteraceae</taxon>
        <taxon>Thermomonas</taxon>
    </lineage>
</organism>
<dbReference type="CDD" id="cd17535">
    <property type="entry name" value="REC_NarL-like"/>
    <property type="match status" value="1"/>
</dbReference>
<evidence type="ECO:0000256" key="3">
    <source>
        <dbReference type="PROSITE-ProRule" id="PRU00169"/>
    </source>
</evidence>
<dbReference type="PROSITE" id="PS50043">
    <property type="entry name" value="HTH_LUXR_2"/>
    <property type="match status" value="1"/>
</dbReference>
<dbReference type="PANTHER" id="PTHR43214">
    <property type="entry name" value="TWO-COMPONENT RESPONSE REGULATOR"/>
    <property type="match status" value="1"/>
</dbReference>
<reference evidence="6 7" key="1">
    <citation type="submission" date="2019-03" db="EMBL/GenBank/DDBJ databases">
        <title>Genomic Encyclopedia of Type Strains, Phase IV (KMG-IV): sequencing the most valuable type-strain genomes for metagenomic binning, comparative biology and taxonomic classification.</title>
        <authorList>
            <person name="Goeker M."/>
        </authorList>
    </citation>
    <scope>NUCLEOTIDE SEQUENCE [LARGE SCALE GENOMIC DNA]</scope>
    <source>
        <strain evidence="6 7">DSM 13605</strain>
    </source>
</reference>
<evidence type="ECO:0000259" key="4">
    <source>
        <dbReference type="PROSITE" id="PS50043"/>
    </source>
</evidence>
<keyword evidence="1 3" id="KW-0597">Phosphoprotein</keyword>
<evidence type="ECO:0000313" key="6">
    <source>
        <dbReference type="EMBL" id="TCT25972.1"/>
    </source>
</evidence>
<dbReference type="PRINTS" id="PR00038">
    <property type="entry name" value="HTHLUXR"/>
</dbReference>
<dbReference type="Proteomes" id="UP000295414">
    <property type="component" value="Unassembled WGS sequence"/>
</dbReference>
<dbReference type="InterPro" id="IPR058245">
    <property type="entry name" value="NreC/VraR/RcsB-like_REC"/>
</dbReference>
<evidence type="ECO:0000313" key="7">
    <source>
        <dbReference type="Proteomes" id="UP000295414"/>
    </source>
</evidence>
<dbReference type="InterPro" id="IPR000792">
    <property type="entry name" value="Tscrpt_reg_LuxR_C"/>
</dbReference>
<dbReference type="Pfam" id="PF00072">
    <property type="entry name" value="Response_reg"/>
    <property type="match status" value="1"/>
</dbReference>
<comment type="caution">
    <text evidence="6">The sequence shown here is derived from an EMBL/GenBank/DDBJ whole genome shotgun (WGS) entry which is preliminary data.</text>
</comment>
<sequence length="255" mass="27455">MATDHPRGMPRRRNARHLHAGGHVKVLLADDHRLIIEGVKLKLAELDPAVEVVVAMRQDELEQALAEHRDSLDLALLDISMPGTHGHAHIARLREAAPALPIIVLSGTEDVALMRTLMELGVQGFIPKAYSPEVMLSAIRLVLAGGIYVPPLLLASAQAQGWQPGDARLQQATTGAAAAPAAAGTPSLDGLRRLLTERQIDVMRLLSQGKPNKLIARDLGISEGTVKIHLAAIFRALNVRNRVEAVVASRRLQGL</sequence>
<dbReference type="EMBL" id="SMAP01000001">
    <property type="protein sequence ID" value="TCT25972.1"/>
    <property type="molecule type" value="Genomic_DNA"/>
</dbReference>
<dbReference type="GO" id="GO:0006355">
    <property type="term" value="P:regulation of DNA-templated transcription"/>
    <property type="evidence" value="ECO:0007669"/>
    <property type="project" value="InterPro"/>
</dbReference>
<evidence type="ECO:0000259" key="5">
    <source>
        <dbReference type="PROSITE" id="PS50110"/>
    </source>
</evidence>
<dbReference type="Gene3D" id="3.40.50.2300">
    <property type="match status" value="1"/>
</dbReference>
<gene>
    <name evidence="6" type="ORF">EDC34_101299</name>
</gene>
<evidence type="ECO:0000256" key="1">
    <source>
        <dbReference type="ARBA" id="ARBA00022553"/>
    </source>
</evidence>
<dbReference type="PROSITE" id="PS50110">
    <property type="entry name" value="RESPONSE_REGULATORY"/>
    <property type="match status" value="1"/>
</dbReference>
<dbReference type="InterPro" id="IPR001789">
    <property type="entry name" value="Sig_transdc_resp-reg_receiver"/>
</dbReference>
<feature type="modified residue" description="4-aspartylphosphate" evidence="3">
    <location>
        <position position="78"/>
    </location>
</feature>
<feature type="domain" description="HTH luxR-type" evidence="4">
    <location>
        <begin position="188"/>
        <end position="253"/>
    </location>
</feature>
<keyword evidence="7" id="KW-1185">Reference proteome</keyword>
<proteinExistence type="predicted"/>
<name>A0A4V2V2Q3_9GAMM</name>
<dbReference type="GO" id="GO:0003677">
    <property type="term" value="F:DNA binding"/>
    <property type="evidence" value="ECO:0007669"/>
    <property type="project" value="UniProtKB-KW"/>
</dbReference>
<dbReference type="AlphaFoldDB" id="A0A4V2V2Q3"/>
<dbReference type="SMART" id="SM00421">
    <property type="entry name" value="HTH_LUXR"/>
    <property type="match status" value="1"/>
</dbReference>
<evidence type="ECO:0000256" key="2">
    <source>
        <dbReference type="ARBA" id="ARBA00023125"/>
    </source>
</evidence>
<dbReference type="SMART" id="SM00448">
    <property type="entry name" value="REC"/>
    <property type="match status" value="1"/>
</dbReference>